<feature type="transmembrane region" description="Helical" evidence="1">
    <location>
        <begin position="217"/>
        <end position="236"/>
    </location>
</feature>
<feature type="transmembrane region" description="Helical" evidence="1">
    <location>
        <begin position="64"/>
        <end position="83"/>
    </location>
</feature>
<sequence>MQYVSKKSKVTLMILLLLLNLVIRIPSIPHEKGWDSYFIHALANSITTFGTANWWHNWLSVFGLYPYSYASAIPFSLSGLANLTGLTSLDMEITILIFSIILGLFSIFTAYVFAGIFYNDFLFKYFMAFFFSVSQGILTFSTWEVSARGPFIIFLPLFIFILLKKMHYTRSLPLLLSIGFFLMATHHYFYFLIPLVGMFIFLKIISRFNFKWENRNYLNYIYVFGILSVFMIPFFTRSMISAGSRYDWLVYVLFISVRNIGPPLIFAFGGYLYLILKDDKTFEDRYFLGMVLIFLPFLYEQKYGIYLLILFITLAIAIALRNMVDFRIKASKFTAIFLIAILLSSVAFSTYYNHGRTERTDNYWYMEDVTYKASVWTNKYIPDGSHGIGTGGETWRLFPTSDAHPAIPTGGAVIAAYGLINISEAEVLKSSPKSSDYYFEGPYSLKAGTSVWGLTNWMLELNDIDDVRAISYINKFNMTYIIEDVRSYRIIMNSVRNKKANIFDNGRIRLWLI</sequence>
<organism evidence="2 3">
    <name type="scientific">Methanococcoides alaskense</name>
    <dbReference type="NCBI Taxonomy" id="325778"/>
    <lineage>
        <taxon>Archaea</taxon>
        <taxon>Methanobacteriati</taxon>
        <taxon>Methanobacteriota</taxon>
        <taxon>Stenosarchaea group</taxon>
        <taxon>Methanomicrobia</taxon>
        <taxon>Methanosarcinales</taxon>
        <taxon>Methanosarcinaceae</taxon>
        <taxon>Methanococcoides</taxon>
    </lineage>
</organism>
<feature type="transmembrane region" description="Helical" evidence="1">
    <location>
        <begin position="123"/>
        <end position="143"/>
    </location>
</feature>
<feature type="transmembrane region" description="Helical" evidence="1">
    <location>
        <begin position="248"/>
        <end position="275"/>
    </location>
</feature>
<gene>
    <name evidence="2" type="ORF">J2750_001686</name>
</gene>
<keyword evidence="3" id="KW-1185">Reference proteome</keyword>
<proteinExistence type="predicted"/>
<dbReference type="Proteomes" id="UP001185015">
    <property type="component" value="Unassembled WGS sequence"/>
</dbReference>
<dbReference type="AlphaFoldDB" id="A0AA90Z962"/>
<accession>A0AA90Z962</accession>
<feature type="transmembrane region" description="Helical" evidence="1">
    <location>
        <begin position="188"/>
        <end position="205"/>
    </location>
</feature>
<dbReference type="EMBL" id="JAVDQI010000006">
    <property type="protein sequence ID" value="MDR6223221.1"/>
    <property type="molecule type" value="Genomic_DNA"/>
</dbReference>
<feature type="transmembrane region" description="Helical" evidence="1">
    <location>
        <begin position="95"/>
        <end position="117"/>
    </location>
</feature>
<protein>
    <submittedName>
        <fullName evidence="2">Uncharacterized protein</fullName>
    </submittedName>
</protein>
<evidence type="ECO:0000313" key="3">
    <source>
        <dbReference type="Proteomes" id="UP001185015"/>
    </source>
</evidence>
<keyword evidence="1" id="KW-1133">Transmembrane helix</keyword>
<evidence type="ECO:0000256" key="1">
    <source>
        <dbReference type="SAM" id="Phobius"/>
    </source>
</evidence>
<feature type="transmembrane region" description="Helical" evidence="1">
    <location>
        <begin position="150"/>
        <end position="168"/>
    </location>
</feature>
<reference evidence="2 3" key="1">
    <citation type="submission" date="2023-07" db="EMBL/GenBank/DDBJ databases">
        <title>Genomic Encyclopedia of Type Strains, Phase IV (KMG-IV): sequencing the most valuable type-strain genomes for metagenomic binning, comparative biology and taxonomic classification.</title>
        <authorList>
            <person name="Goeker M."/>
        </authorList>
    </citation>
    <scope>NUCLEOTIDE SEQUENCE [LARGE SCALE GENOMIC DNA]</scope>
    <source>
        <strain evidence="2 3">DSM 17273</strain>
    </source>
</reference>
<keyword evidence="1" id="KW-0472">Membrane</keyword>
<keyword evidence="1" id="KW-0812">Transmembrane</keyword>
<comment type="caution">
    <text evidence="2">The sequence shown here is derived from an EMBL/GenBank/DDBJ whole genome shotgun (WGS) entry which is preliminary data.</text>
</comment>
<feature type="transmembrane region" description="Helical" evidence="1">
    <location>
        <begin position="305"/>
        <end position="324"/>
    </location>
</feature>
<feature type="transmembrane region" description="Helical" evidence="1">
    <location>
        <begin position="333"/>
        <end position="352"/>
    </location>
</feature>
<name>A0AA90Z962_9EURY</name>
<dbReference type="RefSeq" id="WP_270095532.1">
    <property type="nucleotide sequence ID" value="NZ_JAQFFK010000001.1"/>
</dbReference>
<evidence type="ECO:0000313" key="2">
    <source>
        <dbReference type="EMBL" id="MDR6223221.1"/>
    </source>
</evidence>